<dbReference type="EMBL" id="VSSQ01011670">
    <property type="protein sequence ID" value="MPM47419.1"/>
    <property type="molecule type" value="Genomic_DNA"/>
</dbReference>
<dbReference type="PANTHER" id="PTHR30595:SF6">
    <property type="entry name" value="SCHLAFEN ALBA-2 DOMAIN-CONTAINING PROTEIN"/>
    <property type="match status" value="1"/>
</dbReference>
<dbReference type="AlphaFoldDB" id="A0A645A2K0"/>
<dbReference type="Pfam" id="PF13749">
    <property type="entry name" value="HATPase_c_4"/>
    <property type="match status" value="1"/>
</dbReference>
<dbReference type="Gene3D" id="3.30.565.60">
    <property type="match status" value="1"/>
</dbReference>
<proteinExistence type="predicted"/>
<accession>A0A645A2K0</accession>
<name>A0A645A2K0_9ZZZZ</name>
<dbReference type="InterPro" id="IPR038475">
    <property type="entry name" value="RecG_C_sf"/>
</dbReference>
<comment type="caution">
    <text evidence="1">The sequence shown here is derived from an EMBL/GenBank/DDBJ whole genome shotgun (WGS) entry which is preliminary data.</text>
</comment>
<evidence type="ECO:0000313" key="1">
    <source>
        <dbReference type="EMBL" id="MPM47419.1"/>
    </source>
</evidence>
<organism evidence="1">
    <name type="scientific">bioreactor metagenome</name>
    <dbReference type="NCBI Taxonomy" id="1076179"/>
    <lineage>
        <taxon>unclassified sequences</taxon>
        <taxon>metagenomes</taxon>
        <taxon>ecological metagenomes</taxon>
    </lineage>
</organism>
<reference evidence="1" key="1">
    <citation type="submission" date="2019-08" db="EMBL/GenBank/DDBJ databases">
        <authorList>
            <person name="Kucharzyk K."/>
            <person name="Murdoch R.W."/>
            <person name="Higgins S."/>
            <person name="Loffler F."/>
        </authorList>
    </citation>
    <scope>NUCLEOTIDE SEQUENCE</scope>
</reference>
<dbReference type="InterPro" id="IPR036388">
    <property type="entry name" value="WH-like_DNA-bd_sf"/>
</dbReference>
<gene>
    <name evidence="1" type="ORF">SDC9_94129</name>
</gene>
<dbReference type="PANTHER" id="PTHR30595">
    <property type="entry name" value="GLPR-RELATED TRANSCRIPTIONAL REPRESSOR"/>
    <property type="match status" value="1"/>
</dbReference>
<protein>
    <submittedName>
        <fullName evidence="1">Uncharacterized protein</fullName>
    </submittedName>
</protein>
<sequence length="184" mass="20600">MLNSLIHRDYLFSGSNIVNVYDDHIEFISLGGLVRGLSMEAIQLGVSQSRNPILASIFYRLRLVESYGTGIRKILHLYGDCARKPLFKAAEGAFSCILPNRNEEVQYVQTQEGVMSVAKDAFGSEKSSILALAKERGSISRNEVEDLMGLKTTKAFRLIKELCDEGKLLQQVSGKYTRYVPRMS</sequence>
<dbReference type="Gene3D" id="1.10.10.10">
    <property type="entry name" value="Winged helix-like DNA-binding domain superfamily/Winged helix DNA-binding domain"/>
    <property type="match status" value="1"/>
</dbReference>